<dbReference type="RefSeq" id="WP_151166267.1">
    <property type="nucleotide sequence ID" value="NZ_WACR01000001.1"/>
</dbReference>
<evidence type="ECO:0008006" key="3">
    <source>
        <dbReference type="Google" id="ProtNLM"/>
    </source>
</evidence>
<reference evidence="1 2" key="1">
    <citation type="submission" date="2019-09" db="EMBL/GenBank/DDBJ databases">
        <title>Genomes of Cryomorphaceae.</title>
        <authorList>
            <person name="Bowman J.P."/>
        </authorList>
    </citation>
    <scope>NUCLEOTIDE SEQUENCE [LARGE SCALE GENOMIC DNA]</scope>
    <source>
        <strain evidence="1 2">KCTC 52047</strain>
    </source>
</reference>
<evidence type="ECO:0000313" key="1">
    <source>
        <dbReference type="EMBL" id="KAB1066279.1"/>
    </source>
</evidence>
<dbReference type="Proteomes" id="UP000435357">
    <property type="component" value="Unassembled WGS sequence"/>
</dbReference>
<accession>A0A6N6MBB9</accession>
<gene>
    <name evidence="1" type="ORF">F3059_02035</name>
</gene>
<dbReference type="OrthoDB" id="1436925at2"/>
<dbReference type="AlphaFoldDB" id="A0A6N6MBB9"/>
<evidence type="ECO:0000313" key="2">
    <source>
        <dbReference type="Proteomes" id="UP000435357"/>
    </source>
</evidence>
<keyword evidence="2" id="KW-1185">Reference proteome</keyword>
<dbReference type="EMBL" id="WACR01000001">
    <property type="protein sequence ID" value="KAB1066279.1"/>
    <property type="molecule type" value="Genomic_DNA"/>
</dbReference>
<dbReference type="PROSITE" id="PS51257">
    <property type="entry name" value="PROKAR_LIPOPROTEIN"/>
    <property type="match status" value="1"/>
</dbReference>
<name>A0A6N6MBB9_9FLAO</name>
<protein>
    <recommendedName>
        <fullName evidence="3">Viral A-type inclusion protein</fullName>
    </recommendedName>
</protein>
<proteinExistence type="predicted"/>
<organism evidence="1 2">
    <name type="scientific">Salibacter halophilus</name>
    <dbReference type="NCBI Taxonomy" id="1803916"/>
    <lineage>
        <taxon>Bacteria</taxon>
        <taxon>Pseudomonadati</taxon>
        <taxon>Bacteroidota</taxon>
        <taxon>Flavobacteriia</taxon>
        <taxon>Flavobacteriales</taxon>
        <taxon>Salibacteraceae</taxon>
        <taxon>Salibacter</taxon>
    </lineage>
</organism>
<sequence>MKKIITGVAILALAACGNSSSKKNDENQGERKKLMEDVMALHDKYMPQMDSLKNLNNRLGTQLDSVVKDSAMTIEFENARTQLENASEGMMDWMRNFEKPADSVKKEEAINYLNDQKQLMENVGVEMEKSMHRADSLLNLSKKK</sequence>
<comment type="caution">
    <text evidence="1">The sequence shown here is derived from an EMBL/GenBank/DDBJ whole genome shotgun (WGS) entry which is preliminary data.</text>
</comment>